<dbReference type="RefSeq" id="WP_114509882.1">
    <property type="nucleotide sequence ID" value="NZ_QPMK01000003.1"/>
</dbReference>
<keyword evidence="3" id="KW-0597">Phosphoprotein</keyword>
<dbReference type="Gene3D" id="3.30.450.20">
    <property type="entry name" value="PAS domain"/>
    <property type="match status" value="1"/>
</dbReference>
<evidence type="ECO:0000256" key="7">
    <source>
        <dbReference type="ARBA" id="ARBA00022840"/>
    </source>
</evidence>
<dbReference type="Proteomes" id="UP000253977">
    <property type="component" value="Unassembled WGS sequence"/>
</dbReference>
<keyword evidence="6 9" id="KW-0418">Kinase</keyword>
<sequence length="373" mass="40476">MASPQHADNTAFDAPEWGFLRRDGVMAGEIARHDWSSTPLGPIRQWPSALRIAVGILISSDFPKCLFWGPEKTMIYNDAFVPILGHKHPCVGQPGLEVWDEVRADIEPIMDLAMAGESTFIEDFPLLIDRSGTPEDAFFTFCYSPVRDEHGQVCGLLDTVIETTAKVRAEQLGKLRNKELVHRSRNAYALVSALINQTFRRAEDLEAARRSIQSRIQALVRAQDLLMEEGMSKGLLGRIAEQSLGAFQTEGKRIHFSGPDVEIGPEQTTALSLALHELGTNATKYGALSAGFEGQVYLSWGVEGAAFRLSWIETGGPAVTAPGSTGFGSTILRSVLPEAFAAEATLDFARDGLRLSLQGPVSALSGVAHSALN</sequence>
<evidence type="ECO:0000256" key="2">
    <source>
        <dbReference type="ARBA" id="ARBA00012438"/>
    </source>
</evidence>
<proteinExistence type="predicted"/>
<comment type="caution">
    <text evidence="9">The sequence shown here is derived from an EMBL/GenBank/DDBJ whole genome shotgun (WGS) entry which is preliminary data.</text>
</comment>
<dbReference type="EMBL" id="QPMK01000003">
    <property type="protein sequence ID" value="RDD67134.1"/>
    <property type="molecule type" value="Genomic_DNA"/>
</dbReference>
<protein>
    <recommendedName>
        <fullName evidence="2">histidine kinase</fullName>
        <ecNumber evidence="2">2.7.13.3</ecNumber>
    </recommendedName>
</protein>
<dbReference type="InterPro" id="IPR011102">
    <property type="entry name" value="Sig_transdc_His_kinase_HWE"/>
</dbReference>
<name>A0A369TQX6_9RHOB</name>
<accession>A0A369TQX6</accession>
<evidence type="ECO:0000313" key="10">
    <source>
        <dbReference type="Proteomes" id="UP000253977"/>
    </source>
</evidence>
<evidence type="ECO:0000256" key="5">
    <source>
        <dbReference type="ARBA" id="ARBA00022741"/>
    </source>
</evidence>
<dbReference type="SMART" id="SM00911">
    <property type="entry name" value="HWE_HK"/>
    <property type="match status" value="1"/>
</dbReference>
<evidence type="ECO:0000256" key="4">
    <source>
        <dbReference type="ARBA" id="ARBA00022679"/>
    </source>
</evidence>
<keyword evidence="7" id="KW-0067">ATP-binding</keyword>
<evidence type="ECO:0000256" key="6">
    <source>
        <dbReference type="ARBA" id="ARBA00022777"/>
    </source>
</evidence>
<dbReference type="Pfam" id="PF07536">
    <property type="entry name" value="HWE_HK"/>
    <property type="match status" value="1"/>
</dbReference>
<gene>
    <name evidence="9" type="ORF">DU478_05180</name>
</gene>
<reference evidence="9 10" key="1">
    <citation type="submission" date="2018-07" db="EMBL/GenBank/DDBJ databases">
        <title>Thalassococcus profundi sp. nov., a marine bacterium isolated from deep seawater of Okinawa Trough.</title>
        <authorList>
            <person name="Yu M."/>
        </authorList>
    </citation>
    <scope>NUCLEOTIDE SEQUENCE [LARGE SCALE GENOMIC DNA]</scope>
    <source>
        <strain evidence="9 10">WRAS1</strain>
    </source>
</reference>
<dbReference type="PANTHER" id="PTHR41523">
    <property type="entry name" value="TWO-COMPONENT SYSTEM SENSOR PROTEIN"/>
    <property type="match status" value="1"/>
</dbReference>
<organism evidence="9 10">
    <name type="scientific">Thalassococcus profundi</name>
    <dbReference type="NCBI Taxonomy" id="2282382"/>
    <lineage>
        <taxon>Bacteria</taxon>
        <taxon>Pseudomonadati</taxon>
        <taxon>Pseudomonadota</taxon>
        <taxon>Alphaproteobacteria</taxon>
        <taxon>Rhodobacterales</taxon>
        <taxon>Roseobacteraceae</taxon>
        <taxon>Thalassococcus</taxon>
    </lineage>
</organism>
<feature type="domain" description="Signal transduction histidine kinase HWE region" evidence="8">
    <location>
        <begin position="179"/>
        <end position="260"/>
    </location>
</feature>
<dbReference type="OrthoDB" id="9816309at2"/>
<dbReference type="PANTHER" id="PTHR41523:SF7">
    <property type="entry name" value="HISTIDINE KINASE"/>
    <property type="match status" value="1"/>
</dbReference>
<comment type="catalytic activity">
    <reaction evidence="1">
        <text>ATP + protein L-histidine = ADP + protein N-phospho-L-histidine.</text>
        <dbReference type="EC" id="2.7.13.3"/>
    </reaction>
</comment>
<keyword evidence="5" id="KW-0547">Nucleotide-binding</keyword>
<keyword evidence="10" id="KW-1185">Reference proteome</keyword>
<dbReference type="GO" id="GO:0004673">
    <property type="term" value="F:protein histidine kinase activity"/>
    <property type="evidence" value="ECO:0007669"/>
    <property type="project" value="UniProtKB-EC"/>
</dbReference>
<dbReference type="EC" id="2.7.13.3" evidence="2"/>
<evidence type="ECO:0000259" key="8">
    <source>
        <dbReference type="SMART" id="SM00911"/>
    </source>
</evidence>
<dbReference type="Pfam" id="PF08448">
    <property type="entry name" value="PAS_4"/>
    <property type="match status" value="1"/>
</dbReference>
<dbReference type="InterPro" id="IPR013656">
    <property type="entry name" value="PAS_4"/>
</dbReference>
<evidence type="ECO:0000313" key="9">
    <source>
        <dbReference type="EMBL" id="RDD67134.1"/>
    </source>
</evidence>
<evidence type="ECO:0000256" key="3">
    <source>
        <dbReference type="ARBA" id="ARBA00022553"/>
    </source>
</evidence>
<keyword evidence="4" id="KW-0808">Transferase</keyword>
<dbReference type="AlphaFoldDB" id="A0A369TQX6"/>
<evidence type="ECO:0000256" key="1">
    <source>
        <dbReference type="ARBA" id="ARBA00000085"/>
    </source>
</evidence>
<dbReference type="GO" id="GO:0005524">
    <property type="term" value="F:ATP binding"/>
    <property type="evidence" value="ECO:0007669"/>
    <property type="project" value="UniProtKB-KW"/>
</dbReference>